<dbReference type="EMBL" id="JARHTQ010000018">
    <property type="protein sequence ID" value="MDF2258878.1"/>
    <property type="molecule type" value="Genomic_DNA"/>
</dbReference>
<sequence length="46" mass="5302">MDLFHVVTVLLKRLYCMVAMEISTRRVHLLGVTTNPTGSWAVWLRS</sequence>
<accession>A0ABT5Z4Y0</accession>
<comment type="caution">
    <text evidence="1">The sequence shown here is derived from an EMBL/GenBank/DDBJ whole genome shotgun (WGS) entry which is preliminary data.</text>
</comment>
<evidence type="ECO:0000313" key="1">
    <source>
        <dbReference type="EMBL" id="MDF2258878.1"/>
    </source>
</evidence>
<reference evidence="1 2" key="1">
    <citation type="submission" date="2023-03" db="EMBL/GenBank/DDBJ databases">
        <title>Draft genome sequence of type strain Streptomyces ferralitis JCM 14344.</title>
        <authorList>
            <person name="Klaysubun C."/>
            <person name="Duangmal K."/>
        </authorList>
    </citation>
    <scope>NUCLEOTIDE SEQUENCE [LARGE SCALE GENOMIC DNA]</scope>
    <source>
        <strain evidence="1 2">JCM 14344</strain>
    </source>
</reference>
<keyword evidence="2" id="KW-1185">Reference proteome</keyword>
<organism evidence="1 2">
    <name type="scientific">Streptantibioticus ferralitis</name>
    <dbReference type="NCBI Taxonomy" id="236510"/>
    <lineage>
        <taxon>Bacteria</taxon>
        <taxon>Bacillati</taxon>
        <taxon>Actinomycetota</taxon>
        <taxon>Actinomycetes</taxon>
        <taxon>Kitasatosporales</taxon>
        <taxon>Streptomycetaceae</taxon>
        <taxon>Streptantibioticus</taxon>
    </lineage>
</organism>
<protein>
    <submittedName>
        <fullName evidence="1">Uncharacterized protein</fullName>
    </submittedName>
</protein>
<proteinExistence type="predicted"/>
<dbReference type="RefSeq" id="WP_275818324.1">
    <property type="nucleotide sequence ID" value="NZ_BAAANM010000014.1"/>
</dbReference>
<evidence type="ECO:0000313" key="2">
    <source>
        <dbReference type="Proteomes" id="UP001220022"/>
    </source>
</evidence>
<gene>
    <name evidence="1" type="ORF">P2L57_25125</name>
</gene>
<dbReference type="Proteomes" id="UP001220022">
    <property type="component" value="Unassembled WGS sequence"/>
</dbReference>
<name>A0ABT5Z4Y0_9ACTN</name>